<proteinExistence type="predicted"/>
<name>A0A4Y3VHN1_9ACTN</name>
<sequence>MPGKTTPSPADQQLIEYAQQLDLTVSAKQLATWRKQKWPLLPGNTQVRLGRGKGTASHPVPEAFDLVVALARHAGRGRRPRDLALLLFGEGLPVPEATVGAAFASAVDSIALNLGAKAHDEHTKMESDEDQIAQAAAQAVAAATSMTLVPTRARRIDERIARYFRDAGVAWPPKELAALDYNPDPVPFTPKDATHAAVTAVLSGGSSVTNLCGHSTRDRGRSRNARSKYGHMT</sequence>
<feature type="compositionally biased region" description="Basic residues" evidence="1">
    <location>
        <begin position="222"/>
        <end position="233"/>
    </location>
</feature>
<keyword evidence="3" id="KW-1185">Reference proteome</keyword>
<dbReference type="OrthoDB" id="4268817at2"/>
<evidence type="ECO:0000313" key="2">
    <source>
        <dbReference type="EMBL" id="GEC05685.1"/>
    </source>
</evidence>
<evidence type="ECO:0000313" key="3">
    <source>
        <dbReference type="Proteomes" id="UP000317881"/>
    </source>
</evidence>
<reference evidence="2 3" key="1">
    <citation type="submission" date="2019-06" db="EMBL/GenBank/DDBJ databases">
        <title>Whole genome shotgun sequence of Streptomyces spinoverrucosus NBRC 14228.</title>
        <authorList>
            <person name="Hosoyama A."/>
            <person name="Uohara A."/>
            <person name="Ohji S."/>
            <person name="Ichikawa N."/>
        </authorList>
    </citation>
    <scope>NUCLEOTIDE SEQUENCE [LARGE SCALE GENOMIC DNA]</scope>
    <source>
        <strain evidence="2 3">NBRC 14228</strain>
    </source>
</reference>
<organism evidence="2 3">
    <name type="scientific">Streptomyces spinoverrucosus</name>
    <dbReference type="NCBI Taxonomy" id="284043"/>
    <lineage>
        <taxon>Bacteria</taxon>
        <taxon>Bacillati</taxon>
        <taxon>Actinomycetota</taxon>
        <taxon>Actinomycetes</taxon>
        <taxon>Kitasatosporales</taxon>
        <taxon>Streptomycetaceae</taxon>
        <taxon>Streptomyces</taxon>
    </lineage>
</organism>
<dbReference type="RefSeq" id="WP_141310324.1">
    <property type="nucleotide sequence ID" value="NZ_BJND01000022.1"/>
</dbReference>
<evidence type="ECO:0000256" key="1">
    <source>
        <dbReference type="SAM" id="MobiDB-lite"/>
    </source>
</evidence>
<feature type="region of interest" description="Disordered" evidence="1">
    <location>
        <begin position="212"/>
        <end position="233"/>
    </location>
</feature>
<dbReference type="AlphaFoldDB" id="A0A4Y3VHN1"/>
<accession>A0A4Y3VHN1</accession>
<comment type="caution">
    <text evidence="2">The sequence shown here is derived from an EMBL/GenBank/DDBJ whole genome shotgun (WGS) entry which is preliminary data.</text>
</comment>
<dbReference type="EMBL" id="BJND01000022">
    <property type="protein sequence ID" value="GEC05685.1"/>
    <property type="molecule type" value="Genomic_DNA"/>
</dbReference>
<protein>
    <submittedName>
        <fullName evidence="2">Uncharacterized protein</fullName>
    </submittedName>
</protein>
<gene>
    <name evidence="2" type="ORF">SSP24_33400</name>
</gene>
<dbReference type="Proteomes" id="UP000317881">
    <property type="component" value="Unassembled WGS sequence"/>
</dbReference>